<dbReference type="GO" id="GO:0005524">
    <property type="term" value="F:ATP binding"/>
    <property type="evidence" value="ECO:0007669"/>
    <property type="project" value="InterPro"/>
</dbReference>
<dbReference type="Pfam" id="PF01695">
    <property type="entry name" value="IstB_IS21"/>
    <property type="match status" value="1"/>
</dbReference>
<dbReference type="EMBL" id="BJWF01000005">
    <property type="protein sequence ID" value="GEL91436.1"/>
    <property type="molecule type" value="Genomic_DNA"/>
</dbReference>
<feature type="domain" description="AAA+ ATPase" evidence="1">
    <location>
        <begin position="125"/>
        <end position="262"/>
    </location>
</feature>
<evidence type="ECO:0000313" key="3">
    <source>
        <dbReference type="Proteomes" id="UP000321830"/>
    </source>
</evidence>
<dbReference type="Gene3D" id="3.40.50.300">
    <property type="entry name" value="P-loop containing nucleotide triphosphate hydrolases"/>
    <property type="match status" value="1"/>
</dbReference>
<comment type="caution">
    <text evidence="2">The sequence shown here is derived from an EMBL/GenBank/DDBJ whole genome shotgun (WGS) entry which is preliminary data.</text>
</comment>
<dbReference type="InterPro" id="IPR027417">
    <property type="entry name" value="P-loop_NTPase"/>
</dbReference>
<dbReference type="PANTHER" id="PTHR30050:SF4">
    <property type="entry name" value="ATP-BINDING PROTEIN RV3427C IN INSERTION SEQUENCE-RELATED"/>
    <property type="match status" value="1"/>
</dbReference>
<reference evidence="2 3" key="1">
    <citation type="submission" date="2019-07" db="EMBL/GenBank/DDBJ databases">
        <title>Whole genome shotgun sequence of Enterococcus villorum NBRC 100699.</title>
        <authorList>
            <person name="Hosoyama A."/>
            <person name="Uohara A."/>
            <person name="Ohji S."/>
            <person name="Ichikawa N."/>
        </authorList>
    </citation>
    <scope>NUCLEOTIDE SEQUENCE [LARGE SCALE GENOMIC DNA]</scope>
    <source>
        <strain evidence="2 3">NBRC 100699</strain>
    </source>
</reference>
<dbReference type="Proteomes" id="UP000321830">
    <property type="component" value="Unassembled WGS sequence"/>
</dbReference>
<organism evidence="2 3">
    <name type="scientific">Enterococcus villorum</name>
    <dbReference type="NCBI Taxonomy" id="112904"/>
    <lineage>
        <taxon>Bacteria</taxon>
        <taxon>Bacillati</taxon>
        <taxon>Bacillota</taxon>
        <taxon>Bacilli</taxon>
        <taxon>Lactobacillales</taxon>
        <taxon>Enterococcaceae</taxon>
        <taxon>Enterococcus</taxon>
    </lineage>
</organism>
<dbReference type="PANTHER" id="PTHR30050">
    <property type="entry name" value="CHROMOSOMAL REPLICATION INITIATOR PROTEIN DNAA"/>
    <property type="match status" value="1"/>
</dbReference>
<sequence>MDKKLSAMAAPYGGLRIVDHPCPKCGDPLYMWKSKNKDGTDRCGPTCINKSCGYREMVTKNQKEAIKKANEAMKRDALNRMINSSMITDDAIWTFDFDGYKVVDQETAQIKGMAQEWAKKIVSGSTIHAVITGRTGAGKTHLGAAVIKEVMMASNYKIACSFISYRELLEQLKFAMNDPEARKAVTGSLMAEIKKTDFVVIDDLGAELGRMEENNQATPYDVDVLTSLTEARLSKATIFTTNLSSKQLKHAYGERVFSRVMNGTKGNIAVFKLTTDKRRNPVLPL</sequence>
<name>A0A511J085_9ENTE</name>
<dbReference type="SUPFAM" id="SSF52540">
    <property type="entry name" value="P-loop containing nucleoside triphosphate hydrolases"/>
    <property type="match status" value="1"/>
</dbReference>
<dbReference type="InterPro" id="IPR002611">
    <property type="entry name" value="IstB_ATP-bd"/>
</dbReference>
<accession>A0A511J085</accession>
<gene>
    <name evidence="2" type="ORF">EVI01_07730</name>
</gene>
<proteinExistence type="predicted"/>
<protein>
    <submittedName>
        <fullName evidence="2">DNA replication protein DnaC</fullName>
    </submittedName>
</protein>
<evidence type="ECO:0000313" key="2">
    <source>
        <dbReference type="EMBL" id="GEL91436.1"/>
    </source>
</evidence>
<dbReference type="AlphaFoldDB" id="A0A511J085"/>
<dbReference type="InterPro" id="IPR003593">
    <property type="entry name" value="AAA+_ATPase"/>
</dbReference>
<evidence type="ECO:0000259" key="1">
    <source>
        <dbReference type="SMART" id="SM00382"/>
    </source>
</evidence>
<dbReference type="GO" id="GO:0006260">
    <property type="term" value="P:DNA replication"/>
    <property type="evidence" value="ECO:0007669"/>
    <property type="project" value="TreeGrafter"/>
</dbReference>
<dbReference type="RefSeq" id="WP_010752192.1">
    <property type="nucleotide sequence ID" value="NZ_BJWF01000005.1"/>
</dbReference>
<dbReference type="SMART" id="SM00382">
    <property type="entry name" value="AAA"/>
    <property type="match status" value="1"/>
</dbReference>